<evidence type="ECO:0000259" key="9">
    <source>
        <dbReference type="PROSITE" id="PS50928"/>
    </source>
</evidence>
<name>A0A0F9KX33_9ZZZZ</name>
<evidence type="ECO:0000256" key="8">
    <source>
        <dbReference type="SAM" id="Phobius"/>
    </source>
</evidence>
<dbReference type="PROSITE" id="PS50928">
    <property type="entry name" value="ABC_TM1"/>
    <property type="match status" value="1"/>
</dbReference>
<evidence type="ECO:0000256" key="5">
    <source>
        <dbReference type="ARBA" id="ARBA00022970"/>
    </source>
</evidence>
<keyword evidence="6 8" id="KW-1133">Transmembrane helix</keyword>
<gene>
    <name evidence="10" type="ORF">LCGC14_1650720</name>
</gene>
<dbReference type="PANTHER" id="PTHR30614">
    <property type="entry name" value="MEMBRANE COMPONENT OF AMINO ACID ABC TRANSPORTER"/>
    <property type="match status" value="1"/>
</dbReference>
<evidence type="ECO:0000256" key="1">
    <source>
        <dbReference type="ARBA" id="ARBA00004651"/>
    </source>
</evidence>
<evidence type="ECO:0000256" key="7">
    <source>
        <dbReference type="ARBA" id="ARBA00023136"/>
    </source>
</evidence>
<protein>
    <recommendedName>
        <fullName evidence="9">ABC transmembrane type-1 domain-containing protein</fullName>
    </recommendedName>
</protein>
<evidence type="ECO:0000313" key="10">
    <source>
        <dbReference type="EMBL" id="KKM19925.1"/>
    </source>
</evidence>
<evidence type="ECO:0000256" key="6">
    <source>
        <dbReference type="ARBA" id="ARBA00022989"/>
    </source>
</evidence>
<keyword evidence="3" id="KW-1003">Cell membrane</keyword>
<feature type="transmembrane region" description="Helical" evidence="8">
    <location>
        <begin position="192"/>
        <end position="212"/>
    </location>
</feature>
<comment type="caution">
    <text evidence="10">The sequence shown here is derived from an EMBL/GenBank/DDBJ whole genome shotgun (WGS) entry which is preliminary data.</text>
</comment>
<dbReference type="EMBL" id="LAZR01013877">
    <property type="protein sequence ID" value="KKM19925.1"/>
    <property type="molecule type" value="Genomic_DNA"/>
</dbReference>
<accession>A0A0F9KX33</accession>
<feature type="transmembrane region" description="Helical" evidence="8">
    <location>
        <begin position="13"/>
        <end position="46"/>
    </location>
</feature>
<dbReference type="GO" id="GO:0043190">
    <property type="term" value="C:ATP-binding cassette (ABC) transporter complex"/>
    <property type="evidence" value="ECO:0007669"/>
    <property type="project" value="InterPro"/>
</dbReference>
<dbReference type="AlphaFoldDB" id="A0A0F9KX33"/>
<dbReference type="NCBIfam" id="TIGR01726">
    <property type="entry name" value="HEQRo_perm_3TM"/>
    <property type="match status" value="1"/>
</dbReference>
<sequence>MVWLSNEPNILNIFFYILTEGLFITLALTALGLLIGFALGLLLALMRIYGPKEIGWFASGYEKVLRGIPILILIFIFAFGIPRLFWYLEPLERPMAGVILALGLRSGAYQSQIFRGAILSVHPGQMEAARALGMNGFQSFRHIVFPQALRLAVPSWSNEYAVVIKDSSFAYGVGIIEMTKAAFRISANFPQLMSLSMGIVAIIYLIFTYPVTKLFGERQTKKLKDFGMGGG</sequence>
<keyword evidence="4 8" id="KW-0812">Transmembrane</keyword>
<dbReference type="SUPFAM" id="SSF161098">
    <property type="entry name" value="MetI-like"/>
    <property type="match status" value="1"/>
</dbReference>
<dbReference type="InterPro" id="IPR010065">
    <property type="entry name" value="AA_ABC_transptr_permease_3TM"/>
</dbReference>
<proteinExistence type="predicted"/>
<dbReference type="PANTHER" id="PTHR30614:SF0">
    <property type="entry name" value="L-CYSTINE TRANSPORT SYSTEM PERMEASE PROTEIN TCYL"/>
    <property type="match status" value="1"/>
</dbReference>
<dbReference type="Pfam" id="PF00528">
    <property type="entry name" value="BPD_transp_1"/>
    <property type="match status" value="1"/>
</dbReference>
<evidence type="ECO:0000256" key="2">
    <source>
        <dbReference type="ARBA" id="ARBA00022448"/>
    </source>
</evidence>
<dbReference type="InterPro" id="IPR035906">
    <property type="entry name" value="MetI-like_sf"/>
</dbReference>
<dbReference type="InterPro" id="IPR043429">
    <property type="entry name" value="ArtM/GltK/GlnP/TcyL/YhdX-like"/>
</dbReference>
<dbReference type="InterPro" id="IPR000515">
    <property type="entry name" value="MetI-like"/>
</dbReference>
<dbReference type="GO" id="GO:0006865">
    <property type="term" value="P:amino acid transport"/>
    <property type="evidence" value="ECO:0007669"/>
    <property type="project" value="UniProtKB-KW"/>
</dbReference>
<feature type="transmembrane region" description="Helical" evidence="8">
    <location>
        <begin position="67"/>
        <end position="88"/>
    </location>
</feature>
<evidence type="ECO:0000256" key="3">
    <source>
        <dbReference type="ARBA" id="ARBA00022475"/>
    </source>
</evidence>
<reference evidence="10" key="1">
    <citation type="journal article" date="2015" name="Nature">
        <title>Complex archaea that bridge the gap between prokaryotes and eukaryotes.</title>
        <authorList>
            <person name="Spang A."/>
            <person name="Saw J.H."/>
            <person name="Jorgensen S.L."/>
            <person name="Zaremba-Niedzwiedzka K."/>
            <person name="Martijn J."/>
            <person name="Lind A.E."/>
            <person name="van Eijk R."/>
            <person name="Schleper C."/>
            <person name="Guy L."/>
            <person name="Ettema T.J."/>
        </authorList>
    </citation>
    <scope>NUCLEOTIDE SEQUENCE</scope>
</reference>
<organism evidence="10">
    <name type="scientific">marine sediment metagenome</name>
    <dbReference type="NCBI Taxonomy" id="412755"/>
    <lineage>
        <taxon>unclassified sequences</taxon>
        <taxon>metagenomes</taxon>
        <taxon>ecological metagenomes</taxon>
    </lineage>
</organism>
<dbReference type="GO" id="GO:0022857">
    <property type="term" value="F:transmembrane transporter activity"/>
    <property type="evidence" value="ECO:0007669"/>
    <property type="project" value="InterPro"/>
</dbReference>
<keyword evidence="7 8" id="KW-0472">Membrane</keyword>
<keyword evidence="5" id="KW-0029">Amino-acid transport</keyword>
<feature type="domain" description="ABC transmembrane type-1" evidence="9">
    <location>
        <begin position="22"/>
        <end position="210"/>
    </location>
</feature>
<evidence type="ECO:0000256" key="4">
    <source>
        <dbReference type="ARBA" id="ARBA00022692"/>
    </source>
</evidence>
<dbReference type="CDD" id="cd06261">
    <property type="entry name" value="TM_PBP2"/>
    <property type="match status" value="1"/>
</dbReference>
<dbReference type="Gene3D" id="1.10.3720.10">
    <property type="entry name" value="MetI-like"/>
    <property type="match status" value="1"/>
</dbReference>
<keyword evidence="2" id="KW-0813">Transport</keyword>
<comment type="subcellular location">
    <subcellularLocation>
        <location evidence="1">Cell membrane</location>
        <topology evidence="1">Multi-pass membrane protein</topology>
    </subcellularLocation>
</comment>